<dbReference type="EMBL" id="CP042435">
    <property type="protein sequence ID" value="QEC69261.1"/>
    <property type="molecule type" value="Genomic_DNA"/>
</dbReference>
<sequence>MLIDKYLPAYHFNEFHSIELNGFIDGIYHKMLQCDFSNSSLIKFLFRLKRMSKNVYTIEHLTKIGFVKLEEEPGKEILFGMVTDNPMFNTCQSNVSSKEFIQNSDDKIIKAVINFKLQDKSNSQHIISTETRVWCGSKAMKSKFKYYWFFVKPFSQLIRRSMLKQMRKQIQQAAKLN</sequence>
<dbReference type="AlphaFoldDB" id="A0A5B8VE37"/>
<evidence type="ECO:0008006" key="3">
    <source>
        <dbReference type="Google" id="ProtNLM"/>
    </source>
</evidence>
<dbReference type="Proteomes" id="UP000321533">
    <property type="component" value="Chromosome"/>
</dbReference>
<protein>
    <recommendedName>
        <fullName evidence="3">DUF2867 domain-containing protein</fullName>
    </recommendedName>
</protein>
<dbReference type="RefSeq" id="WP_147192128.1">
    <property type="nucleotide sequence ID" value="NZ_CP042435.1"/>
</dbReference>
<name>A0A5B8VE37_9BACT</name>
<gene>
    <name evidence="1" type="ORF">FRZ67_18815</name>
</gene>
<accession>A0A5B8VE37</accession>
<proteinExistence type="predicted"/>
<evidence type="ECO:0000313" key="2">
    <source>
        <dbReference type="Proteomes" id="UP000321533"/>
    </source>
</evidence>
<evidence type="ECO:0000313" key="1">
    <source>
        <dbReference type="EMBL" id="QEC69261.1"/>
    </source>
</evidence>
<organism evidence="1 2">
    <name type="scientific">Panacibacter ginsenosidivorans</name>
    <dbReference type="NCBI Taxonomy" id="1813871"/>
    <lineage>
        <taxon>Bacteria</taxon>
        <taxon>Pseudomonadati</taxon>
        <taxon>Bacteroidota</taxon>
        <taxon>Chitinophagia</taxon>
        <taxon>Chitinophagales</taxon>
        <taxon>Chitinophagaceae</taxon>
        <taxon>Panacibacter</taxon>
    </lineage>
</organism>
<keyword evidence="2" id="KW-1185">Reference proteome</keyword>
<dbReference type="KEGG" id="pgin:FRZ67_18815"/>
<dbReference type="OrthoDB" id="5464833at2"/>
<reference evidence="1 2" key="1">
    <citation type="journal article" date="2016" name="Int. J. Syst. Evol. Microbiol.">
        <title>Panacibacter ginsenosidivorans gen. nov., sp. nov., with ginsenoside converting activity isolated from soil of a ginseng field.</title>
        <authorList>
            <person name="Siddiqi M.Z."/>
            <person name="Muhammad Shafi S."/>
            <person name="Choi K.D."/>
            <person name="Im W.T."/>
        </authorList>
    </citation>
    <scope>NUCLEOTIDE SEQUENCE [LARGE SCALE GENOMIC DNA]</scope>
    <source>
        <strain evidence="1 2">Gsoil1550</strain>
    </source>
</reference>